<dbReference type="OrthoDB" id="426049at2759"/>
<dbReference type="InterPro" id="IPR011992">
    <property type="entry name" value="EF-hand-dom_pair"/>
</dbReference>
<feature type="compositionally biased region" description="Basic and acidic residues" evidence="5">
    <location>
        <begin position="1032"/>
        <end position="1047"/>
    </location>
</feature>
<dbReference type="SUPFAM" id="SSF47473">
    <property type="entry name" value="EF-hand"/>
    <property type="match status" value="1"/>
</dbReference>
<dbReference type="PROSITE" id="PS50088">
    <property type="entry name" value="ANK_REPEAT"/>
    <property type="match status" value="1"/>
</dbReference>
<keyword evidence="2" id="KW-0106">Calcium</keyword>
<feature type="region of interest" description="Disordered" evidence="5">
    <location>
        <begin position="28"/>
        <end position="49"/>
    </location>
</feature>
<dbReference type="InterPro" id="IPR002110">
    <property type="entry name" value="Ankyrin_rpt"/>
</dbReference>
<dbReference type="PANTHER" id="PTHR24198:SF165">
    <property type="entry name" value="ANKYRIN REPEAT-CONTAINING PROTEIN-RELATED"/>
    <property type="match status" value="1"/>
</dbReference>
<keyword evidence="3 4" id="KW-0040">ANK repeat</keyword>
<keyword evidence="1" id="KW-0677">Repeat</keyword>
<dbReference type="PANTHER" id="PTHR24198">
    <property type="entry name" value="ANKYRIN REPEAT AND PROTEIN KINASE DOMAIN-CONTAINING PROTEIN"/>
    <property type="match status" value="1"/>
</dbReference>
<keyword evidence="8" id="KW-1185">Reference proteome</keyword>
<dbReference type="InterPro" id="IPR002048">
    <property type="entry name" value="EF_hand_dom"/>
</dbReference>
<sequence>VEKDKEILIEKFVDRAYLREGEEPTSWAFSTLAERREPGGEDEAKLPPPTASAVGEALKNDLLTLAPFRDGSFYRASQYRLTQRSPLPFPDYLCVTRNHHNLDWVGERRLKNAVMLLEWVPSVSALEPLSSKAGALSEVQERRLRNALSLLDNGGAGRLSRKELREVLRSAEDLQLSDAEIDALLGEHGASTPPLPRRSSPGDAPPVVSSTVSAAVSALSFDELREVLISGRYRQIESGRFFVLLSLQEAETIRCILHLKTGQPLFPGGPDVALSLRCIPAGNRLFDSSFNYKPHTSYQGAVAHNCFRFIDSVMHYAPSELNVLLRSLPVPPIERRLFFSNVVQCRRRLAKNWRETPLSKIFTLEDEWSMLKQRAQAVRVREAIKTRIGTLHDAFIKFDYDQNGLLSPGEIYGALEYLNVPDLTPNDVLFFVRSISTKGHLTYANFMELLAPGAEADDEATAAEAGGSLAAPPPLGRQLSRVPPKGEKELEEMLKVASSEETALELTIKETLARQIAEAQKALDDMLVGSDFAWMQQCRKRTHNPYRSRTCCYFDFTRGVTGTREGAPLSIQAVGAWTAVRQGDARVPCFRCTAGYMVLRIPFVKNGPAGATKLNQYALTIHFKIASVGLDGYKKRGLLTTGGWDQFAKFEPKSDVAQVQYNEQGQVGAFESFADGDAPTLSPNRWHAVTISVDTVANTITTYIDGEMATVIKNDRASKDGQLGLMRQLALFYRRDESWRTEGHPTVYLRSATLHTSTLEAEQVKSEHAMLHTLLIEDACTAVPSYMQAPLRAVSGTFESTRALRRELHRQLREATDTALALWTALQPPVSENDVAVLMGGLLPHTLAVCARWRLRDESTGELAPVDESVPPHGETLLHACAFAGASCAIANELLEQLLHAGAFANRRGELSGCTALHAAASGGSTAACRLLLGAGCKPEVLSSGRRSALWIACHQGLGDVAQLLVREGGVDPYAASGGGEAPMAVLRRVGGEAANALHAKLDKLAMATTGMLAAPAGCWDEAKKKVEEAETAKEKARRGLDGEKMLSQKVEAAKQQQLEQMKKDLYGGHGGGSDRLFMSNEDEEEE</sequence>
<feature type="compositionally biased region" description="Basic and acidic residues" evidence="5">
    <location>
        <begin position="33"/>
        <end position="45"/>
    </location>
</feature>
<feature type="domain" description="EF-hand" evidence="6">
    <location>
        <begin position="139"/>
        <end position="174"/>
    </location>
</feature>
<evidence type="ECO:0000256" key="2">
    <source>
        <dbReference type="ARBA" id="ARBA00022837"/>
    </source>
</evidence>
<feature type="non-terminal residue" evidence="7">
    <location>
        <position position="1"/>
    </location>
</feature>
<dbReference type="GO" id="GO:0005509">
    <property type="term" value="F:calcium ion binding"/>
    <property type="evidence" value="ECO:0007669"/>
    <property type="project" value="InterPro"/>
</dbReference>
<name>A0A0M0K7K5_9EUKA</name>
<dbReference type="InterPro" id="IPR018247">
    <property type="entry name" value="EF_Hand_1_Ca_BS"/>
</dbReference>
<organism evidence="7 8">
    <name type="scientific">Chrysochromulina tobinii</name>
    <dbReference type="NCBI Taxonomy" id="1460289"/>
    <lineage>
        <taxon>Eukaryota</taxon>
        <taxon>Haptista</taxon>
        <taxon>Haptophyta</taxon>
        <taxon>Prymnesiophyceae</taxon>
        <taxon>Prymnesiales</taxon>
        <taxon>Chrysochromulinaceae</taxon>
        <taxon>Chrysochromulina</taxon>
    </lineage>
</organism>
<evidence type="ECO:0000313" key="8">
    <source>
        <dbReference type="Proteomes" id="UP000037460"/>
    </source>
</evidence>
<feature type="domain" description="EF-hand" evidence="6">
    <location>
        <begin position="386"/>
        <end position="421"/>
    </location>
</feature>
<evidence type="ECO:0000256" key="3">
    <source>
        <dbReference type="ARBA" id="ARBA00023043"/>
    </source>
</evidence>
<dbReference type="SMART" id="SM00248">
    <property type="entry name" value="ANK"/>
    <property type="match status" value="3"/>
</dbReference>
<dbReference type="Gene3D" id="1.10.238.10">
    <property type="entry name" value="EF-hand"/>
    <property type="match status" value="2"/>
</dbReference>
<dbReference type="Pfam" id="PF12796">
    <property type="entry name" value="Ank_2"/>
    <property type="match status" value="1"/>
</dbReference>
<dbReference type="InterPro" id="IPR036770">
    <property type="entry name" value="Ankyrin_rpt-contain_sf"/>
</dbReference>
<dbReference type="Gene3D" id="1.25.40.20">
    <property type="entry name" value="Ankyrin repeat-containing domain"/>
    <property type="match status" value="1"/>
</dbReference>
<dbReference type="EMBL" id="JWZX01001089">
    <property type="protein sequence ID" value="KOO34789.1"/>
    <property type="molecule type" value="Genomic_DNA"/>
</dbReference>
<accession>A0A0M0K7K5</accession>
<evidence type="ECO:0000259" key="6">
    <source>
        <dbReference type="PROSITE" id="PS50222"/>
    </source>
</evidence>
<protein>
    <recommendedName>
        <fullName evidence="6">EF-hand domain-containing protein</fullName>
    </recommendedName>
</protein>
<evidence type="ECO:0000313" key="7">
    <source>
        <dbReference type="EMBL" id="KOO34789.1"/>
    </source>
</evidence>
<dbReference type="SUPFAM" id="SSF48403">
    <property type="entry name" value="Ankyrin repeat"/>
    <property type="match status" value="1"/>
</dbReference>
<comment type="caution">
    <text evidence="7">The sequence shown here is derived from an EMBL/GenBank/DDBJ whole genome shotgun (WGS) entry which is preliminary data.</text>
</comment>
<evidence type="ECO:0000256" key="5">
    <source>
        <dbReference type="SAM" id="MobiDB-lite"/>
    </source>
</evidence>
<evidence type="ECO:0000256" key="1">
    <source>
        <dbReference type="ARBA" id="ARBA00022737"/>
    </source>
</evidence>
<reference evidence="8" key="1">
    <citation type="journal article" date="2015" name="PLoS Genet.">
        <title>Genome Sequence and Transcriptome Analyses of Chrysochromulina tobin: Metabolic Tools for Enhanced Algal Fitness in the Prominent Order Prymnesiales (Haptophyceae).</title>
        <authorList>
            <person name="Hovde B.T."/>
            <person name="Deodato C.R."/>
            <person name="Hunsperger H.M."/>
            <person name="Ryken S.A."/>
            <person name="Yost W."/>
            <person name="Jha R.K."/>
            <person name="Patterson J."/>
            <person name="Monnat R.J. Jr."/>
            <person name="Barlow S.B."/>
            <person name="Starkenburg S.R."/>
            <person name="Cattolico R.A."/>
        </authorList>
    </citation>
    <scope>NUCLEOTIDE SEQUENCE</scope>
    <source>
        <strain evidence="8">CCMP291</strain>
    </source>
</reference>
<feature type="repeat" description="ANK" evidence="4">
    <location>
        <begin position="912"/>
        <end position="944"/>
    </location>
</feature>
<dbReference type="PROSITE" id="PS50222">
    <property type="entry name" value="EF_HAND_2"/>
    <property type="match status" value="2"/>
</dbReference>
<dbReference type="AlphaFoldDB" id="A0A0M0K7K5"/>
<feature type="region of interest" description="Disordered" evidence="5">
    <location>
        <begin position="458"/>
        <end position="481"/>
    </location>
</feature>
<gene>
    <name evidence="7" type="ORF">Ctob_010560</name>
</gene>
<feature type="region of interest" description="Disordered" evidence="5">
    <location>
        <begin position="187"/>
        <end position="207"/>
    </location>
</feature>
<dbReference type="Proteomes" id="UP000037460">
    <property type="component" value="Unassembled WGS sequence"/>
</dbReference>
<evidence type="ECO:0000256" key="4">
    <source>
        <dbReference type="PROSITE-ProRule" id="PRU00023"/>
    </source>
</evidence>
<proteinExistence type="predicted"/>
<feature type="region of interest" description="Disordered" evidence="5">
    <location>
        <begin position="1032"/>
        <end position="1087"/>
    </location>
</feature>
<dbReference type="PROSITE" id="PS00018">
    <property type="entry name" value="EF_HAND_1"/>
    <property type="match status" value="1"/>
</dbReference>